<dbReference type="Proteomes" id="UP001358586">
    <property type="component" value="Chromosome 12"/>
</dbReference>
<evidence type="ECO:0000256" key="3">
    <source>
        <dbReference type="ARBA" id="ARBA00022525"/>
    </source>
</evidence>
<dbReference type="Pfam" id="PF24300">
    <property type="entry name" value="KWL1"/>
    <property type="match status" value="1"/>
</dbReference>
<dbReference type="InterPro" id="IPR036908">
    <property type="entry name" value="RlpA-like_sf"/>
</dbReference>
<evidence type="ECO:0000256" key="1">
    <source>
        <dbReference type="ARBA" id="ARBA00004613"/>
    </source>
</evidence>
<comment type="caution">
    <text evidence="5">The sequence shown here is derived from an EMBL/GenBank/DDBJ whole genome shotgun (WGS) entry which is preliminary data.</text>
</comment>
<keyword evidence="6" id="KW-1185">Reference proteome</keyword>
<dbReference type="PANTHER" id="PTHR33191:SF77">
    <property type="entry name" value="RIPENING-RELATED PROTEIN 1"/>
    <property type="match status" value="1"/>
</dbReference>
<dbReference type="Gene3D" id="2.40.40.10">
    <property type="entry name" value="RlpA-like domain"/>
    <property type="match status" value="1"/>
</dbReference>
<comment type="subcellular location">
    <subcellularLocation>
        <location evidence="1">Secreted</location>
    </subcellularLocation>
</comment>
<evidence type="ECO:0000313" key="5">
    <source>
        <dbReference type="EMBL" id="KAK5776071.1"/>
    </source>
</evidence>
<accession>A0ABR0MQ04</accession>
<keyword evidence="3" id="KW-0964">Secreted</keyword>
<organism evidence="5 6">
    <name type="scientific">Gossypium arboreum</name>
    <name type="common">Tree cotton</name>
    <name type="synonym">Gossypium nanking</name>
    <dbReference type="NCBI Taxonomy" id="29729"/>
    <lineage>
        <taxon>Eukaryota</taxon>
        <taxon>Viridiplantae</taxon>
        <taxon>Streptophyta</taxon>
        <taxon>Embryophyta</taxon>
        <taxon>Tracheophyta</taxon>
        <taxon>Spermatophyta</taxon>
        <taxon>Magnoliopsida</taxon>
        <taxon>eudicotyledons</taxon>
        <taxon>Gunneridae</taxon>
        <taxon>Pentapetalae</taxon>
        <taxon>rosids</taxon>
        <taxon>malvids</taxon>
        <taxon>Malvales</taxon>
        <taxon>Malvaceae</taxon>
        <taxon>Malvoideae</taxon>
        <taxon>Gossypium</taxon>
    </lineage>
</organism>
<proteinExistence type="inferred from homology"/>
<sequence>MVVDGRNVTTITTQMMTLWWHFRPGGLTTKRVHDYQPPCPNNIIDASKAVWKALGVPKDDWGEMDIDWSDTD</sequence>
<dbReference type="PANTHER" id="PTHR33191">
    <property type="entry name" value="RIPENING-RELATED PROTEIN 2-RELATED"/>
    <property type="match status" value="1"/>
</dbReference>
<dbReference type="EMBL" id="JARKNE010000012">
    <property type="protein sequence ID" value="KAK5776071.1"/>
    <property type="molecule type" value="Genomic_DNA"/>
</dbReference>
<reference evidence="5 6" key="1">
    <citation type="submission" date="2023-03" db="EMBL/GenBank/DDBJ databases">
        <title>WGS of Gossypium arboreum.</title>
        <authorList>
            <person name="Yu D."/>
        </authorList>
    </citation>
    <scope>NUCLEOTIDE SEQUENCE [LARGE SCALE GENOMIC DNA]</scope>
    <source>
        <tissue evidence="5">Leaf</tissue>
    </source>
</reference>
<comment type="similarity">
    <text evidence="2">Belongs to the kiwellin family.</text>
</comment>
<dbReference type="InterPro" id="IPR039271">
    <property type="entry name" value="Kiwellin-like"/>
</dbReference>
<evidence type="ECO:0000313" key="6">
    <source>
        <dbReference type="Proteomes" id="UP001358586"/>
    </source>
</evidence>
<evidence type="ECO:0000256" key="2">
    <source>
        <dbReference type="ARBA" id="ARBA00005592"/>
    </source>
</evidence>
<keyword evidence="4" id="KW-0732">Signal</keyword>
<evidence type="ECO:0000256" key="4">
    <source>
        <dbReference type="ARBA" id="ARBA00022729"/>
    </source>
</evidence>
<protein>
    <submittedName>
        <fullName evidence="5">Uncharacterized protein</fullName>
    </submittedName>
</protein>
<gene>
    <name evidence="5" type="ORF">PVK06_044030</name>
</gene>
<name>A0ABR0MQ04_GOSAR</name>